<reference evidence="2 3" key="1">
    <citation type="submission" date="2014-02" db="EMBL/GenBank/DDBJ databases">
        <title>Whole genome shotgun sequence of Rhodococcus wratislaviensis NBRC 100605.</title>
        <authorList>
            <person name="Hosoyama A."/>
            <person name="Tsuchikane K."/>
            <person name="Yoshida I."/>
            <person name="Ohji S."/>
            <person name="Ichikawa N."/>
            <person name="Yamazoe A."/>
            <person name="Fujita N."/>
        </authorList>
    </citation>
    <scope>NUCLEOTIDE SEQUENCE [LARGE SCALE GENOMIC DNA]</scope>
    <source>
        <strain evidence="2 3">NBRC 100605</strain>
    </source>
</reference>
<evidence type="ECO:0008006" key="4">
    <source>
        <dbReference type="Google" id="ProtNLM"/>
    </source>
</evidence>
<name>X0R7B7_RHOWR</name>
<dbReference type="EMBL" id="BAWF01000035">
    <property type="protein sequence ID" value="GAF46870.1"/>
    <property type="molecule type" value="Genomic_DNA"/>
</dbReference>
<sequence length="79" mass="8968">MLARRWADLSDRERRWILVSSIVEGVLKIAALVDIKRRPAEQIRGSKRVWATAVVLVNSVGVVPLTYFVLGRRPQKNVS</sequence>
<keyword evidence="1" id="KW-0812">Transmembrane</keyword>
<proteinExistence type="predicted"/>
<evidence type="ECO:0000256" key="1">
    <source>
        <dbReference type="SAM" id="Phobius"/>
    </source>
</evidence>
<keyword evidence="1" id="KW-1133">Transmembrane helix</keyword>
<protein>
    <recommendedName>
        <fullName evidence="4">DUF5652 domain-containing protein</fullName>
    </recommendedName>
</protein>
<keyword evidence="1" id="KW-0472">Membrane</keyword>
<keyword evidence="3" id="KW-1185">Reference proteome</keyword>
<feature type="transmembrane region" description="Helical" evidence="1">
    <location>
        <begin position="49"/>
        <end position="70"/>
    </location>
</feature>
<evidence type="ECO:0000313" key="3">
    <source>
        <dbReference type="Proteomes" id="UP000019491"/>
    </source>
</evidence>
<comment type="caution">
    <text evidence="2">The sequence shown here is derived from an EMBL/GenBank/DDBJ whole genome shotgun (WGS) entry which is preliminary data.</text>
</comment>
<evidence type="ECO:0000313" key="2">
    <source>
        <dbReference type="EMBL" id="GAF46870.1"/>
    </source>
</evidence>
<organism evidence="2 3">
    <name type="scientific">Rhodococcus wratislaviensis NBRC 100605</name>
    <dbReference type="NCBI Taxonomy" id="1219028"/>
    <lineage>
        <taxon>Bacteria</taxon>
        <taxon>Bacillati</taxon>
        <taxon>Actinomycetota</taxon>
        <taxon>Actinomycetes</taxon>
        <taxon>Mycobacteriales</taxon>
        <taxon>Nocardiaceae</taxon>
        <taxon>Rhodococcus</taxon>
    </lineage>
</organism>
<accession>X0R7B7</accession>
<dbReference type="RefSeq" id="WP_037235149.1">
    <property type="nucleotide sequence ID" value="NZ_BAWF01000035.1"/>
</dbReference>
<dbReference type="Proteomes" id="UP000019491">
    <property type="component" value="Unassembled WGS sequence"/>
</dbReference>
<gene>
    <name evidence="2" type="ORF">RW1_035_00130</name>
</gene>
<dbReference type="AlphaFoldDB" id="X0R7B7"/>